<organism evidence="1">
    <name type="scientific">Arundo donax</name>
    <name type="common">Giant reed</name>
    <name type="synonym">Donax arundinaceus</name>
    <dbReference type="NCBI Taxonomy" id="35708"/>
    <lineage>
        <taxon>Eukaryota</taxon>
        <taxon>Viridiplantae</taxon>
        <taxon>Streptophyta</taxon>
        <taxon>Embryophyta</taxon>
        <taxon>Tracheophyta</taxon>
        <taxon>Spermatophyta</taxon>
        <taxon>Magnoliopsida</taxon>
        <taxon>Liliopsida</taxon>
        <taxon>Poales</taxon>
        <taxon>Poaceae</taxon>
        <taxon>PACMAD clade</taxon>
        <taxon>Arundinoideae</taxon>
        <taxon>Arundineae</taxon>
        <taxon>Arundo</taxon>
    </lineage>
</organism>
<protein>
    <submittedName>
        <fullName evidence="1">Uncharacterized protein</fullName>
    </submittedName>
</protein>
<evidence type="ECO:0000313" key="1">
    <source>
        <dbReference type="EMBL" id="JAE11618.1"/>
    </source>
</evidence>
<sequence length="32" mass="3472">MYFSYGSLVAPNSFCGLIMTGQTPSLESMLIL</sequence>
<name>A0A0A9FTK0_ARUDO</name>
<dbReference type="AlphaFoldDB" id="A0A0A9FTK0"/>
<proteinExistence type="predicted"/>
<accession>A0A0A9FTK0</accession>
<dbReference type="EMBL" id="GBRH01186278">
    <property type="protein sequence ID" value="JAE11618.1"/>
    <property type="molecule type" value="Transcribed_RNA"/>
</dbReference>
<reference evidence="1" key="2">
    <citation type="journal article" date="2015" name="Data Brief">
        <title>Shoot transcriptome of the giant reed, Arundo donax.</title>
        <authorList>
            <person name="Barrero R.A."/>
            <person name="Guerrero F.D."/>
            <person name="Moolhuijzen P."/>
            <person name="Goolsby J.A."/>
            <person name="Tidwell J."/>
            <person name="Bellgard S.E."/>
            <person name="Bellgard M.I."/>
        </authorList>
    </citation>
    <scope>NUCLEOTIDE SEQUENCE</scope>
    <source>
        <tissue evidence="1">Shoot tissue taken approximately 20 cm above the soil surface</tissue>
    </source>
</reference>
<reference evidence="1" key="1">
    <citation type="submission" date="2014-09" db="EMBL/GenBank/DDBJ databases">
        <authorList>
            <person name="Magalhaes I.L.F."/>
            <person name="Oliveira U."/>
            <person name="Santos F.R."/>
            <person name="Vidigal T.H.D.A."/>
            <person name="Brescovit A.D."/>
            <person name="Santos A.J."/>
        </authorList>
    </citation>
    <scope>NUCLEOTIDE SEQUENCE</scope>
    <source>
        <tissue evidence="1">Shoot tissue taken approximately 20 cm above the soil surface</tissue>
    </source>
</reference>